<reference evidence="1" key="1">
    <citation type="submission" date="2021-01" db="EMBL/GenBank/DDBJ databases">
        <title>Adiantum capillus-veneris genome.</title>
        <authorList>
            <person name="Fang Y."/>
            <person name="Liao Q."/>
        </authorList>
    </citation>
    <scope>NUCLEOTIDE SEQUENCE</scope>
    <source>
        <strain evidence="1">H3</strain>
        <tissue evidence="1">Leaf</tissue>
    </source>
</reference>
<dbReference type="Proteomes" id="UP000886520">
    <property type="component" value="Chromosome 17"/>
</dbReference>
<gene>
    <name evidence="1" type="ORF">GOP47_0017706</name>
</gene>
<proteinExistence type="predicted"/>
<keyword evidence="2" id="KW-1185">Reference proteome</keyword>
<dbReference type="EMBL" id="JABFUD020000017">
    <property type="protein sequence ID" value="KAI5067178.1"/>
    <property type="molecule type" value="Genomic_DNA"/>
</dbReference>
<sequence>MGRLLLLAQYVQELVHGSQLLFVFSLAALASPQLLSLQEQLGEQSSHRSSYGEQSYQWYGATYGHRGVRGQGVVHADGRGATGYGHGGSRG</sequence>
<evidence type="ECO:0000313" key="2">
    <source>
        <dbReference type="Proteomes" id="UP000886520"/>
    </source>
</evidence>
<accession>A0A9D4Z9F5</accession>
<organism evidence="1 2">
    <name type="scientific">Adiantum capillus-veneris</name>
    <name type="common">Maidenhair fern</name>
    <dbReference type="NCBI Taxonomy" id="13818"/>
    <lineage>
        <taxon>Eukaryota</taxon>
        <taxon>Viridiplantae</taxon>
        <taxon>Streptophyta</taxon>
        <taxon>Embryophyta</taxon>
        <taxon>Tracheophyta</taxon>
        <taxon>Polypodiopsida</taxon>
        <taxon>Polypodiidae</taxon>
        <taxon>Polypodiales</taxon>
        <taxon>Pteridineae</taxon>
        <taxon>Pteridaceae</taxon>
        <taxon>Vittarioideae</taxon>
        <taxon>Adiantum</taxon>
    </lineage>
</organism>
<evidence type="ECO:0000313" key="1">
    <source>
        <dbReference type="EMBL" id="KAI5067178.1"/>
    </source>
</evidence>
<protein>
    <submittedName>
        <fullName evidence="1">Uncharacterized protein</fullName>
    </submittedName>
</protein>
<name>A0A9D4Z9F5_ADICA</name>
<comment type="caution">
    <text evidence="1">The sequence shown here is derived from an EMBL/GenBank/DDBJ whole genome shotgun (WGS) entry which is preliminary data.</text>
</comment>
<dbReference type="AlphaFoldDB" id="A0A9D4Z9F5"/>